<name>A0A4R3VSI7_9SPHI</name>
<dbReference type="RefSeq" id="WP_165894399.1">
    <property type="nucleotide sequence ID" value="NZ_SMBZ01000024.1"/>
</dbReference>
<dbReference type="Gene3D" id="3.20.20.70">
    <property type="entry name" value="Aldolase class I"/>
    <property type="match status" value="1"/>
</dbReference>
<proteinExistence type="predicted"/>
<comment type="pathway">
    <text evidence="1">Cofactor biosynthesis; thiamine diphosphate biosynthesis.</text>
</comment>
<dbReference type="GO" id="GO:0005737">
    <property type="term" value="C:cytoplasm"/>
    <property type="evidence" value="ECO:0007669"/>
    <property type="project" value="TreeGrafter"/>
</dbReference>
<protein>
    <submittedName>
        <fullName evidence="4">Thiamine-phosphate diphosphorylase</fullName>
    </submittedName>
</protein>
<evidence type="ECO:0000256" key="1">
    <source>
        <dbReference type="ARBA" id="ARBA00004948"/>
    </source>
</evidence>
<dbReference type="CDD" id="cd00564">
    <property type="entry name" value="TMP_TenI"/>
    <property type="match status" value="1"/>
</dbReference>
<comment type="caution">
    <text evidence="4">The sequence shown here is derived from an EMBL/GenBank/DDBJ whole genome shotgun (WGS) entry which is preliminary data.</text>
</comment>
<evidence type="ECO:0000256" key="2">
    <source>
        <dbReference type="ARBA" id="ARBA00022977"/>
    </source>
</evidence>
<dbReference type="SUPFAM" id="SSF51391">
    <property type="entry name" value="Thiamin phosphate synthase"/>
    <property type="match status" value="1"/>
</dbReference>
<organism evidence="4 5">
    <name type="scientific">Sphingobacterium alimentarium</name>
    <dbReference type="NCBI Taxonomy" id="797292"/>
    <lineage>
        <taxon>Bacteria</taxon>
        <taxon>Pseudomonadati</taxon>
        <taxon>Bacteroidota</taxon>
        <taxon>Sphingobacteriia</taxon>
        <taxon>Sphingobacteriales</taxon>
        <taxon>Sphingobacteriaceae</taxon>
        <taxon>Sphingobacterium</taxon>
    </lineage>
</organism>
<feature type="domain" description="Thiamine phosphate synthase/TenI" evidence="3">
    <location>
        <begin position="15"/>
        <end position="192"/>
    </location>
</feature>
<dbReference type="GO" id="GO:0009228">
    <property type="term" value="P:thiamine biosynthetic process"/>
    <property type="evidence" value="ECO:0007669"/>
    <property type="project" value="UniProtKB-KW"/>
</dbReference>
<evidence type="ECO:0000313" key="4">
    <source>
        <dbReference type="EMBL" id="TCV12278.1"/>
    </source>
</evidence>
<dbReference type="InterPro" id="IPR022998">
    <property type="entry name" value="ThiamineP_synth_TenI"/>
</dbReference>
<dbReference type="GO" id="GO:0004789">
    <property type="term" value="F:thiamine-phosphate diphosphorylase activity"/>
    <property type="evidence" value="ECO:0007669"/>
    <property type="project" value="TreeGrafter"/>
</dbReference>
<dbReference type="PANTHER" id="PTHR20857:SF15">
    <property type="entry name" value="THIAMINE-PHOSPHATE SYNTHASE"/>
    <property type="match status" value="1"/>
</dbReference>
<dbReference type="AlphaFoldDB" id="A0A4R3VSI7"/>
<dbReference type="InterPro" id="IPR013785">
    <property type="entry name" value="Aldolase_TIM"/>
</dbReference>
<evidence type="ECO:0000259" key="3">
    <source>
        <dbReference type="Pfam" id="PF02581"/>
    </source>
</evidence>
<keyword evidence="5" id="KW-1185">Reference proteome</keyword>
<keyword evidence="2" id="KW-0784">Thiamine biosynthesis</keyword>
<reference evidence="4 5" key="1">
    <citation type="submission" date="2019-03" db="EMBL/GenBank/DDBJ databases">
        <title>Genomic Encyclopedia of Type Strains, Phase IV (KMG-IV): sequencing the most valuable type-strain genomes for metagenomic binning, comparative biology and taxonomic classification.</title>
        <authorList>
            <person name="Goeker M."/>
        </authorList>
    </citation>
    <scope>NUCLEOTIDE SEQUENCE [LARGE SCALE GENOMIC DNA]</scope>
    <source>
        <strain evidence="4 5">DSM 22362</strain>
    </source>
</reference>
<dbReference type="PANTHER" id="PTHR20857">
    <property type="entry name" value="THIAMINE-PHOSPHATE PYROPHOSPHORYLASE"/>
    <property type="match status" value="1"/>
</dbReference>
<dbReference type="Proteomes" id="UP000295197">
    <property type="component" value="Unassembled WGS sequence"/>
</dbReference>
<dbReference type="EMBL" id="SMBZ01000024">
    <property type="protein sequence ID" value="TCV12278.1"/>
    <property type="molecule type" value="Genomic_DNA"/>
</dbReference>
<accession>A0A4R3VSI7</accession>
<dbReference type="Pfam" id="PF02581">
    <property type="entry name" value="TMP-TENI"/>
    <property type="match status" value="1"/>
</dbReference>
<gene>
    <name evidence="4" type="ORF">EDC17_102445</name>
</gene>
<dbReference type="InterPro" id="IPR036206">
    <property type="entry name" value="ThiamineP_synth_sf"/>
</dbReference>
<evidence type="ECO:0000313" key="5">
    <source>
        <dbReference type="Proteomes" id="UP000295197"/>
    </source>
</evidence>
<sequence length="213" mass="24670">MAYRKINFDTERKGVYIILDMRTFTAPDLRKLEHLLSNQVIAIQLWDSNKLPNHNILESIIEIVHQHHIPILINNKYELMRDYDIDGVHFDHIPSNWEVLKSQLKHKIIGVTCTNDMDVVQWATDQQIDYLSFCSMFPSENNTRCVLVDRALIKNVQQHYTIPFFLAGGIKPQHINLLEEINYAGIAIVSGLMSAENPKEVINAYYQALNKNP</sequence>